<dbReference type="GO" id="GO:0042162">
    <property type="term" value="F:telomeric DNA binding"/>
    <property type="evidence" value="ECO:0007669"/>
    <property type="project" value="InterPro"/>
</dbReference>
<evidence type="ECO:0000256" key="17">
    <source>
        <dbReference type="ARBA" id="ARBA00031847"/>
    </source>
</evidence>
<keyword evidence="14" id="KW-0233">DNA recombination</keyword>
<dbReference type="EMBL" id="JASBNA010000011">
    <property type="protein sequence ID" value="KAK7688160.1"/>
    <property type="molecule type" value="Genomic_DNA"/>
</dbReference>
<name>A0AAW0GAJ8_9APHY</name>
<dbReference type="Gene3D" id="1.10.1600.10">
    <property type="match status" value="1"/>
</dbReference>
<keyword evidence="16" id="KW-0539">Nucleus</keyword>
<evidence type="ECO:0000256" key="7">
    <source>
        <dbReference type="ARBA" id="ARBA00022741"/>
    </source>
</evidence>
<feature type="compositionally biased region" description="Polar residues" evidence="18">
    <location>
        <begin position="23"/>
        <end position="42"/>
    </location>
</feature>
<dbReference type="InterPro" id="IPR006164">
    <property type="entry name" value="DNA_bd_Ku70/Ku80"/>
</dbReference>
<feature type="compositionally biased region" description="Low complexity" evidence="18">
    <location>
        <begin position="464"/>
        <end position="484"/>
    </location>
</feature>
<evidence type="ECO:0000256" key="10">
    <source>
        <dbReference type="ARBA" id="ARBA00022806"/>
    </source>
</evidence>
<dbReference type="SUPFAM" id="SSF101420">
    <property type="entry name" value="C-terminal domain of Ku80"/>
    <property type="match status" value="1"/>
</dbReference>
<evidence type="ECO:0000313" key="20">
    <source>
        <dbReference type="EMBL" id="KAK7688160.1"/>
    </source>
</evidence>
<evidence type="ECO:0000259" key="19">
    <source>
        <dbReference type="SMART" id="SM00559"/>
    </source>
</evidence>
<protein>
    <recommendedName>
        <fullName evidence="5">ATP-dependent DNA helicase II subunit 2</fullName>
        <ecNumber evidence="4">3.6.4.12</ecNumber>
    </recommendedName>
    <alternativeName>
        <fullName evidence="17">ATP-dependent DNA helicase II subunit Ku80</fullName>
    </alternativeName>
</protein>
<sequence>MSDSQSLALTSTRLTASKRRESPTSSVLMKNSITRSQRNSPNGVVGNCALALEEISKPESKQVKSALLGTELRIGDTLNHPQESVTIMAKVSKATAIMRPKGWKKFAIREKPPIPEDVDMDTDPVEEEDTNHVDYVPLVMRTQYVVDHSKDEEGKDKLPEAEDSETEDEDAVAAKKDKVQVIEKEELIRGYKYGSSFVPVPEPFPRLPTRKGIDICGFFLKKYFRREWPMSEVQYVWADPDSPIQQVAMSSIVQAMYQKGSMAIARWVSRDGMDPKMGVLEPIVFDGVDCFLWVQMPFAEDVRKYTFASLERLINKKGEPITKHPYIPTDDQLTAMEDFVDAMDLMDAGEKDEEGDRQPWYDTRYSYNPAIHRTKQAQFHAAVVGDLEVHPLPPPHPELLKYFEPPRRVVKRARAVVDECKEAFKVKEVPKRVIKPRRKDGHVYASGDDNEPLLLEKLQRTRTQSQLRRSQSQFTQSQRFNSTSPKSQRRTQKTINSDDSATETEDEDDILLDKAGPSTVKQEGKATTLPLTPKRSQSPEVDLGRAPGRIIGAAYPLTDFKKNIVDGDLVSKAVEDLGWVIKDIVSKPFASRRSEEMLDCMKAFRQVALQEDEIDAWNEFLEDLRRVCLEEKPGNKSFWAHVTEIGRDISLISKSEASKQGGKSVISDAKSAEFIRPV</sequence>
<evidence type="ECO:0000256" key="12">
    <source>
        <dbReference type="ARBA" id="ARBA00022895"/>
    </source>
</evidence>
<evidence type="ECO:0000256" key="3">
    <source>
        <dbReference type="ARBA" id="ARBA00007726"/>
    </source>
</evidence>
<evidence type="ECO:0000256" key="4">
    <source>
        <dbReference type="ARBA" id="ARBA00012551"/>
    </source>
</evidence>
<dbReference type="GO" id="GO:0003678">
    <property type="term" value="F:DNA helicase activity"/>
    <property type="evidence" value="ECO:0007669"/>
    <property type="project" value="UniProtKB-EC"/>
</dbReference>
<feature type="region of interest" description="Disordered" evidence="18">
    <location>
        <begin position="1"/>
        <end position="43"/>
    </location>
</feature>
<evidence type="ECO:0000256" key="11">
    <source>
        <dbReference type="ARBA" id="ARBA00022840"/>
    </source>
</evidence>
<reference evidence="20 21" key="1">
    <citation type="submission" date="2022-09" db="EMBL/GenBank/DDBJ databases">
        <authorList>
            <person name="Palmer J.M."/>
        </authorList>
    </citation>
    <scope>NUCLEOTIDE SEQUENCE [LARGE SCALE GENOMIC DNA]</scope>
    <source>
        <strain evidence="20 21">DSM 7382</strain>
    </source>
</reference>
<keyword evidence="7" id="KW-0547">Nucleotide-binding</keyword>
<dbReference type="GO" id="GO:0003690">
    <property type="term" value="F:double-stranded DNA binding"/>
    <property type="evidence" value="ECO:0007669"/>
    <property type="project" value="TreeGrafter"/>
</dbReference>
<dbReference type="GO" id="GO:0006310">
    <property type="term" value="P:DNA recombination"/>
    <property type="evidence" value="ECO:0007669"/>
    <property type="project" value="UniProtKB-KW"/>
</dbReference>
<evidence type="ECO:0000256" key="14">
    <source>
        <dbReference type="ARBA" id="ARBA00023172"/>
    </source>
</evidence>
<dbReference type="GO" id="GO:0000781">
    <property type="term" value="C:chromosome, telomeric region"/>
    <property type="evidence" value="ECO:0007669"/>
    <property type="project" value="UniProtKB-SubCell"/>
</dbReference>
<dbReference type="GO" id="GO:0006303">
    <property type="term" value="P:double-strand break repair via nonhomologous end joining"/>
    <property type="evidence" value="ECO:0007669"/>
    <property type="project" value="InterPro"/>
</dbReference>
<feature type="compositionally biased region" description="Polar residues" evidence="18">
    <location>
        <begin position="1"/>
        <end position="15"/>
    </location>
</feature>
<dbReference type="CDD" id="cd00873">
    <property type="entry name" value="KU80"/>
    <property type="match status" value="1"/>
</dbReference>
<dbReference type="SUPFAM" id="SSF100939">
    <property type="entry name" value="SPOC domain-like"/>
    <property type="match status" value="1"/>
</dbReference>
<evidence type="ECO:0000256" key="18">
    <source>
        <dbReference type="SAM" id="MobiDB-lite"/>
    </source>
</evidence>
<keyword evidence="8" id="KW-0227">DNA damage</keyword>
<keyword evidence="10" id="KW-0347">Helicase</keyword>
<evidence type="ECO:0000256" key="13">
    <source>
        <dbReference type="ARBA" id="ARBA00023125"/>
    </source>
</evidence>
<comment type="similarity">
    <text evidence="3">Belongs to the ku80 family.</text>
</comment>
<feature type="domain" description="Ku" evidence="19">
    <location>
        <begin position="179"/>
        <end position="313"/>
    </location>
</feature>
<dbReference type="Gene3D" id="1.25.40.240">
    <property type="entry name" value="Ku, C-terminal domain"/>
    <property type="match status" value="1"/>
</dbReference>
<organism evidence="20 21">
    <name type="scientific">Cerrena zonata</name>
    <dbReference type="NCBI Taxonomy" id="2478898"/>
    <lineage>
        <taxon>Eukaryota</taxon>
        <taxon>Fungi</taxon>
        <taxon>Dikarya</taxon>
        <taxon>Basidiomycota</taxon>
        <taxon>Agaricomycotina</taxon>
        <taxon>Agaricomycetes</taxon>
        <taxon>Polyporales</taxon>
        <taxon>Cerrenaceae</taxon>
        <taxon>Cerrena</taxon>
    </lineage>
</organism>
<keyword evidence="13" id="KW-0238">DNA-binding</keyword>
<evidence type="ECO:0000256" key="15">
    <source>
        <dbReference type="ARBA" id="ARBA00023204"/>
    </source>
</evidence>
<dbReference type="Pfam" id="PF08785">
    <property type="entry name" value="Ku_PK_bind"/>
    <property type="match status" value="1"/>
</dbReference>
<dbReference type="InterPro" id="IPR014893">
    <property type="entry name" value="Ku_PK_bind"/>
</dbReference>
<evidence type="ECO:0000256" key="6">
    <source>
        <dbReference type="ARBA" id="ARBA00022454"/>
    </source>
</evidence>
<evidence type="ECO:0000313" key="21">
    <source>
        <dbReference type="Proteomes" id="UP001385951"/>
    </source>
</evidence>
<keyword evidence="6" id="KW-0158">Chromosome</keyword>
<keyword evidence="15" id="KW-0234">DNA repair</keyword>
<feature type="compositionally biased region" description="Acidic residues" evidence="18">
    <location>
        <begin position="161"/>
        <end position="171"/>
    </location>
</feature>
<dbReference type="AlphaFoldDB" id="A0AAW0GAJ8"/>
<keyword evidence="12" id="KW-0779">Telomere</keyword>
<evidence type="ECO:0000256" key="1">
    <source>
        <dbReference type="ARBA" id="ARBA00004123"/>
    </source>
</evidence>
<dbReference type="Pfam" id="PF02735">
    <property type="entry name" value="Ku"/>
    <property type="match status" value="1"/>
</dbReference>
<gene>
    <name evidence="20" type="ORF">QCA50_008530</name>
</gene>
<comment type="subcellular location">
    <subcellularLocation>
        <location evidence="2">Chromosome</location>
        <location evidence="2">Telomere</location>
    </subcellularLocation>
    <subcellularLocation>
        <location evidence="1">Nucleus</location>
    </subcellularLocation>
</comment>
<dbReference type="SMART" id="SM00559">
    <property type="entry name" value="Ku78"/>
    <property type="match status" value="1"/>
</dbReference>
<dbReference type="PANTHER" id="PTHR12604:SF4">
    <property type="entry name" value="X-RAY REPAIR CROSS-COMPLEMENTING PROTEIN 5"/>
    <property type="match status" value="1"/>
</dbReference>
<dbReference type="GO" id="GO:0003684">
    <property type="term" value="F:damaged DNA binding"/>
    <property type="evidence" value="ECO:0007669"/>
    <property type="project" value="InterPro"/>
</dbReference>
<evidence type="ECO:0000256" key="8">
    <source>
        <dbReference type="ARBA" id="ARBA00022763"/>
    </source>
</evidence>
<evidence type="ECO:0000256" key="2">
    <source>
        <dbReference type="ARBA" id="ARBA00004574"/>
    </source>
</evidence>
<accession>A0AAW0GAJ8</accession>
<feature type="compositionally biased region" description="Acidic residues" evidence="18">
    <location>
        <begin position="500"/>
        <end position="510"/>
    </location>
</feature>
<dbReference type="InterPro" id="IPR036494">
    <property type="entry name" value="Ku_C_sf"/>
</dbReference>
<dbReference type="Proteomes" id="UP001385951">
    <property type="component" value="Unassembled WGS sequence"/>
</dbReference>
<dbReference type="GO" id="GO:0005524">
    <property type="term" value="F:ATP binding"/>
    <property type="evidence" value="ECO:0007669"/>
    <property type="project" value="UniProtKB-KW"/>
</dbReference>
<dbReference type="InterPro" id="IPR016194">
    <property type="entry name" value="SPOC-like_C_dom_sf"/>
</dbReference>
<dbReference type="Gene3D" id="2.40.290.10">
    <property type="match status" value="1"/>
</dbReference>
<dbReference type="PANTHER" id="PTHR12604">
    <property type="entry name" value="KU AUTOANTIGEN DNA HELICASE"/>
    <property type="match status" value="1"/>
</dbReference>
<keyword evidence="11" id="KW-0067">ATP-binding</keyword>
<feature type="region of interest" description="Disordered" evidence="18">
    <location>
        <begin position="464"/>
        <end position="544"/>
    </location>
</feature>
<feature type="compositionally biased region" description="Basic and acidic residues" evidence="18">
    <location>
        <begin position="149"/>
        <end position="160"/>
    </location>
</feature>
<keyword evidence="9" id="KW-0378">Hydrolase</keyword>
<dbReference type="GO" id="GO:0016787">
    <property type="term" value="F:hydrolase activity"/>
    <property type="evidence" value="ECO:0007669"/>
    <property type="project" value="UniProtKB-KW"/>
</dbReference>
<feature type="region of interest" description="Disordered" evidence="18">
    <location>
        <begin position="149"/>
        <end position="174"/>
    </location>
</feature>
<evidence type="ECO:0000256" key="16">
    <source>
        <dbReference type="ARBA" id="ARBA00023242"/>
    </source>
</evidence>
<dbReference type="FunFam" id="1.10.1600.10:FF:000002">
    <property type="entry name" value="X-ray repair cross-complementing protein 5"/>
    <property type="match status" value="1"/>
</dbReference>
<dbReference type="GO" id="GO:0000723">
    <property type="term" value="P:telomere maintenance"/>
    <property type="evidence" value="ECO:0007669"/>
    <property type="project" value="InterPro"/>
</dbReference>
<evidence type="ECO:0000256" key="5">
    <source>
        <dbReference type="ARBA" id="ARBA00021792"/>
    </source>
</evidence>
<proteinExistence type="inferred from homology"/>
<dbReference type="GO" id="GO:0043564">
    <property type="term" value="C:Ku70:Ku80 complex"/>
    <property type="evidence" value="ECO:0007669"/>
    <property type="project" value="InterPro"/>
</dbReference>
<comment type="caution">
    <text evidence="20">The sequence shown here is derived from an EMBL/GenBank/DDBJ whole genome shotgun (WGS) entry which is preliminary data.</text>
</comment>
<keyword evidence="21" id="KW-1185">Reference proteome</keyword>
<evidence type="ECO:0000256" key="9">
    <source>
        <dbReference type="ARBA" id="ARBA00022801"/>
    </source>
</evidence>
<dbReference type="EC" id="3.6.4.12" evidence="4"/>
<dbReference type="InterPro" id="IPR024193">
    <property type="entry name" value="Ku80"/>
</dbReference>